<dbReference type="GO" id="GO:0016020">
    <property type="term" value="C:membrane"/>
    <property type="evidence" value="ECO:0007669"/>
    <property type="project" value="TreeGrafter"/>
</dbReference>
<dbReference type="SUPFAM" id="SSF53474">
    <property type="entry name" value="alpha/beta-Hydrolases"/>
    <property type="match status" value="1"/>
</dbReference>
<sequence>MEEVAYELRRANLTLRGQRTARAGLPILCLHGVLDNSASFGPLSVRMADANLIAIDLPGHGLSDHLNSAIYNPLEYAANVLELAESQGWEQFHLIGHSLGGTLASLIAGIHPEKIARLVLIDAIGPLPASAEQTRGDVARYLSTYLKGKEHPVYRTRFQAVKARIQLADILAETAETLIERDLKEVPGGYSWRHDVRLKYPTVLALSEEEILEFLRNIKAPTLLVKAARTALREEFYPRRIDSVPDLTQVTFAGGHHLHMENADPVAAAIREFLDLD</sequence>
<evidence type="ECO:0000313" key="4">
    <source>
        <dbReference type="EMBL" id="MBB5160022.1"/>
    </source>
</evidence>
<keyword evidence="5" id="KW-1185">Reference proteome</keyword>
<dbReference type="InterPro" id="IPR029058">
    <property type="entry name" value="AB_hydrolase_fold"/>
</dbReference>
<comment type="caution">
    <text evidence="4">The sequence shown here is derived from an EMBL/GenBank/DDBJ whole genome shotgun (WGS) entry which is preliminary data.</text>
</comment>
<reference evidence="4 5" key="1">
    <citation type="submission" date="2020-08" db="EMBL/GenBank/DDBJ databases">
        <title>Sequencing the genomes of 1000 actinobacteria strains.</title>
        <authorList>
            <person name="Klenk H.-P."/>
        </authorList>
    </citation>
    <scope>NUCLEOTIDE SEQUENCE [LARGE SCALE GENOMIC DNA]</scope>
    <source>
        <strain evidence="4 5">DSM 45584</strain>
    </source>
</reference>
<evidence type="ECO:0000259" key="3">
    <source>
        <dbReference type="Pfam" id="PF00561"/>
    </source>
</evidence>
<dbReference type="PRINTS" id="PR00111">
    <property type="entry name" value="ABHYDROLASE"/>
</dbReference>
<comment type="similarity">
    <text evidence="1">Belongs to the AB hydrolase superfamily.</text>
</comment>
<accession>A0A840QBU8</accession>
<gene>
    <name evidence="4" type="ORF">BJ970_007623</name>
</gene>
<dbReference type="GO" id="GO:0016787">
    <property type="term" value="F:hydrolase activity"/>
    <property type="evidence" value="ECO:0007669"/>
    <property type="project" value="UniProtKB-KW"/>
</dbReference>
<dbReference type="AlphaFoldDB" id="A0A840QBU8"/>
<dbReference type="Proteomes" id="UP000584374">
    <property type="component" value="Unassembled WGS sequence"/>
</dbReference>
<keyword evidence="2" id="KW-0378">Hydrolase</keyword>
<dbReference type="Pfam" id="PF00561">
    <property type="entry name" value="Abhydrolase_1"/>
    <property type="match status" value="1"/>
</dbReference>
<organism evidence="4 5">
    <name type="scientific">Saccharopolyspora phatthalungensis</name>
    <dbReference type="NCBI Taxonomy" id="664693"/>
    <lineage>
        <taxon>Bacteria</taxon>
        <taxon>Bacillati</taxon>
        <taxon>Actinomycetota</taxon>
        <taxon>Actinomycetes</taxon>
        <taxon>Pseudonocardiales</taxon>
        <taxon>Pseudonocardiaceae</taxon>
        <taxon>Saccharopolyspora</taxon>
    </lineage>
</organism>
<dbReference type="RefSeq" id="WP_184733166.1">
    <property type="nucleotide sequence ID" value="NZ_JACHIW010000004.1"/>
</dbReference>
<dbReference type="EMBL" id="JACHIW010000004">
    <property type="protein sequence ID" value="MBB5160022.1"/>
    <property type="molecule type" value="Genomic_DNA"/>
</dbReference>
<evidence type="ECO:0000256" key="2">
    <source>
        <dbReference type="ARBA" id="ARBA00022801"/>
    </source>
</evidence>
<dbReference type="Gene3D" id="3.40.50.1820">
    <property type="entry name" value="alpha/beta hydrolase"/>
    <property type="match status" value="1"/>
</dbReference>
<evidence type="ECO:0000313" key="5">
    <source>
        <dbReference type="Proteomes" id="UP000584374"/>
    </source>
</evidence>
<evidence type="ECO:0000256" key="1">
    <source>
        <dbReference type="ARBA" id="ARBA00008645"/>
    </source>
</evidence>
<dbReference type="PANTHER" id="PTHR43798:SF14">
    <property type="entry name" value="SERINE HYDROLASE-LIKE PROTEIN DDB_G0286239"/>
    <property type="match status" value="1"/>
</dbReference>
<dbReference type="PANTHER" id="PTHR43798">
    <property type="entry name" value="MONOACYLGLYCEROL LIPASE"/>
    <property type="match status" value="1"/>
</dbReference>
<name>A0A840QBU8_9PSEU</name>
<proteinExistence type="inferred from homology"/>
<dbReference type="InterPro" id="IPR050266">
    <property type="entry name" value="AB_hydrolase_sf"/>
</dbReference>
<feature type="domain" description="AB hydrolase-1" evidence="3">
    <location>
        <begin position="26"/>
        <end position="263"/>
    </location>
</feature>
<protein>
    <submittedName>
        <fullName evidence="4">Pimeloyl-ACP methyl ester carboxylesterase</fullName>
    </submittedName>
</protein>
<dbReference type="InterPro" id="IPR000073">
    <property type="entry name" value="AB_hydrolase_1"/>
</dbReference>